<dbReference type="NCBIfam" id="TIGR01128">
    <property type="entry name" value="holA"/>
    <property type="match status" value="1"/>
</dbReference>
<evidence type="ECO:0000256" key="6">
    <source>
        <dbReference type="ARBA" id="ARBA00034754"/>
    </source>
</evidence>
<organism evidence="8 9">
    <name type="scientific">Pelagibius litoralis</name>
    <dbReference type="NCBI Taxonomy" id="374515"/>
    <lineage>
        <taxon>Bacteria</taxon>
        <taxon>Pseudomonadati</taxon>
        <taxon>Pseudomonadota</taxon>
        <taxon>Alphaproteobacteria</taxon>
        <taxon>Rhodospirillales</taxon>
        <taxon>Rhodovibrionaceae</taxon>
        <taxon>Pelagibius</taxon>
    </lineage>
</organism>
<dbReference type="EMBL" id="JAAQPH010000025">
    <property type="protein sequence ID" value="NIA71690.1"/>
    <property type="molecule type" value="Genomic_DNA"/>
</dbReference>
<dbReference type="InterPro" id="IPR027417">
    <property type="entry name" value="P-loop_NTPase"/>
</dbReference>
<dbReference type="Gene3D" id="1.20.272.10">
    <property type="match status" value="1"/>
</dbReference>
<dbReference type="GO" id="GO:0003887">
    <property type="term" value="F:DNA-directed DNA polymerase activity"/>
    <property type="evidence" value="ECO:0007669"/>
    <property type="project" value="UniProtKB-KW"/>
</dbReference>
<evidence type="ECO:0000256" key="5">
    <source>
        <dbReference type="ARBA" id="ARBA00022932"/>
    </source>
</evidence>
<evidence type="ECO:0000256" key="1">
    <source>
        <dbReference type="ARBA" id="ARBA00012417"/>
    </source>
</evidence>
<protein>
    <recommendedName>
        <fullName evidence="1">DNA-directed DNA polymerase</fullName>
        <ecNumber evidence="1">2.7.7.7</ecNumber>
    </recommendedName>
</protein>
<proteinExistence type="inferred from homology"/>
<evidence type="ECO:0000256" key="7">
    <source>
        <dbReference type="ARBA" id="ARBA00049244"/>
    </source>
</evidence>
<dbReference type="GO" id="GO:0009360">
    <property type="term" value="C:DNA polymerase III complex"/>
    <property type="evidence" value="ECO:0007669"/>
    <property type="project" value="TreeGrafter"/>
</dbReference>
<dbReference type="Gene3D" id="3.40.50.300">
    <property type="entry name" value="P-loop containing nucleotide triphosphate hydrolases"/>
    <property type="match status" value="1"/>
</dbReference>
<comment type="catalytic activity">
    <reaction evidence="7">
        <text>DNA(n) + a 2'-deoxyribonucleoside 5'-triphosphate = DNA(n+1) + diphosphate</text>
        <dbReference type="Rhea" id="RHEA:22508"/>
        <dbReference type="Rhea" id="RHEA-COMP:17339"/>
        <dbReference type="Rhea" id="RHEA-COMP:17340"/>
        <dbReference type="ChEBI" id="CHEBI:33019"/>
        <dbReference type="ChEBI" id="CHEBI:61560"/>
        <dbReference type="ChEBI" id="CHEBI:173112"/>
        <dbReference type="EC" id="2.7.7.7"/>
    </reaction>
</comment>
<dbReference type="Gene3D" id="1.10.8.60">
    <property type="match status" value="1"/>
</dbReference>
<dbReference type="SUPFAM" id="SSF52540">
    <property type="entry name" value="P-loop containing nucleoside triphosphate hydrolases"/>
    <property type="match status" value="1"/>
</dbReference>
<name>A0A967F248_9PROT</name>
<dbReference type="PANTHER" id="PTHR34388:SF1">
    <property type="entry name" value="DNA POLYMERASE III SUBUNIT DELTA"/>
    <property type="match status" value="1"/>
</dbReference>
<dbReference type="Proteomes" id="UP000761264">
    <property type="component" value="Unassembled WGS sequence"/>
</dbReference>
<dbReference type="RefSeq" id="WP_167229649.1">
    <property type="nucleotide sequence ID" value="NZ_JAAQPH010000025.1"/>
</dbReference>
<comment type="similarity">
    <text evidence="6">Belongs to the DNA polymerase HolA subunit family.</text>
</comment>
<gene>
    <name evidence="8" type="ORF">HBA54_24150</name>
</gene>
<keyword evidence="3" id="KW-0548">Nucleotidyltransferase</keyword>
<dbReference type="GO" id="GO:0006261">
    <property type="term" value="P:DNA-templated DNA replication"/>
    <property type="evidence" value="ECO:0007669"/>
    <property type="project" value="TreeGrafter"/>
</dbReference>
<keyword evidence="4" id="KW-0235">DNA replication</keyword>
<comment type="caution">
    <text evidence="8">The sequence shown here is derived from an EMBL/GenBank/DDBJ whole genome shotgun (WGS) entry which is preliminary data.</text>
</comment>
<dbReference type="AlphaFoldDB" id="A0A967F248"/>
<dbReference type="PANTHER" id="PTHR34388">
    <property type="entry name" value="DNA POLYMERASE III SUBUNIT DELTA"/>
    <property type="match status" value="1"/>
</dbReference>
<evidence type="ECO:0000313" key="9">
    <source>
        <dbReference type="Proteomes" id="UP000761264"/>
    </source>
</evidence>
<evidence type="ECO:0000256" key="3">
    <source>
        <dbReference type="ARBA" id="ARBA00022695"/>
    </source>
</evidence>
<dbReference type="GO" id="GO:0003677">
    <property type="term" value="F:DNA binding"/>
    <property type="evidence" value="ECO:0007669"/>
    <property type="project" value="InterPro"/>
</dbReference>
<keyword evidence="9" id="KW-1185">Reference proteome</keyword>
<dbReference type="InterPro" id="IPR005790">
    <property type="entry name" value="DNA_polIII_delta"/>
</dbReference>
<evidence type="ECO:0000313" key="8">
    <source>
        <dbReference type="EMBL" id="NIA71690.1"/>
    </source>
</evidence>
<keyword evidence="5" id="KW-0239">DNA-directed DNA polymerase</keyword>
<evidence type="ECO:0000256" key="2">
    <source>
        <dbReference type="ARBA" id="ARBA00022679"/>
    </source>
</evidence>
<dbReference type="EC" id="2.7.7.7" evidence="1"/>
<sequence length="346" mass="36581">MKLTGKQVDGFLARPDPAQRAVLVYGPDGGLRRERINQLRAGVVDDPGDPFCVSELSAAQIKEDPARLSDEAAALTFGGGRRFVLVRDAADAMTATVKDFLERAPGEALVVFDGGDLPGRSSLRRAFEGDKSAVAIACYHDDQRSVAAVVRDFFAEAGLLIEREAVDFLAGHLGGDRQLTRRELEKLLLFKGLESGPLTAEDAEHCVGDSALLSLDDVALATASGNLAGLERALSRCFSEGNAPVSLLRAVARHFQRIHQVAGAVAAGTAVEQAMKGLRPPVFWKSAASFKAQASAWPGAALAVAMNKLLEAEAACKRSGAPAETLTARALMEIAANAPGRRAARR</sequence>
<reference evidence="8" key="1">
    <citation type="submission" date="2020-03" db="EMBL/GenBank/DDBJ databases">
        <title>Genome of Pelagibius litoralis DSM 21314T.</title>
        <authorList>
            <person name="Wang G."/>
        </authorList>
    </citation>
    <scope>NUCLEOTIDE SEQUENCE</scope>
    <source>
        <strain evidence="8">DSM 21314</strain>
    </source>
</reference>
<dbReference type="InterPro" id="IPR008921">
    <property type="entry name" value="DNA_pol3_clamp-load_cplx_C"/>
</dbReference>
<evidence type="ECO:0000256" key="4">
    <source>
        <dbReference type="ARBA" id="ARBA00022705"/>
    </source>
</evidence>
<dbReference type="SUPFAM" id="SSF48019">
    <property type="entry name" value="post-AAA+ oligomerization domain-like"/>
    <property type="match status" value="1"/>
</dbReference>
<keyword evidence="2" id="KW-0808">Transferase</keyword>
<accession>A0A967F248</accession>